<accession>A0A2I8VLD3</accession>
<proteinExistence type="predicted"/>
<dbReference type="PANTHER" id="PTHR48090:SF6">
    <property type="entry name" value="SLR5056 PROTEIN"/>
    <property type="match status" value="1"/>
</dbReference>
<dbReference type="SUPFAM" id="SSF53448">
    <property type="entry name" value="Nucleotide-diphospho-sugar transferases"/>
    <property type="match status" value="1"/>
</dbReference>
<feature type="domain" description="Glycosyltransferase 2-like" evidence="2">
    <location>
        <begin position="10"/>
        <end position="147"/>
    </location>
</feature>
<sequence>MTYRDHTVGVVIPAYNEEEFIGEVVESIPTYVDRIYPVDDCSTDDTWDEITAVAERENERRTPTVHSGEVVVPVQHDRNRGAGAATLTGYRRALDDDVDLVARMDGDGQMDPAMLSHLLDPLVDGEVSYAKGDRLAGLDYVSQMSWWRLFGNVLLTALTRVSSGYWRLRDPQNGYTAITHEALDSLSFDDLFDHYGFCNDVLIHLNADGYDVADVAHPAVYGDEESTIQYSSFIPRLSGLLFSRWRWRLRHQTNRTVGAIALGSFLGSLLAVSVGVGYLLQCVTNGTSDSLETDGGTRTRQESPGVSQSVRLLLVGCLSLIVGVLADSSADHGCVVRKGPTDADESDPSPTGAF</sequence>
<dbReference type="AlphaFoldDB" id="A0A2I8VLD3"/>
<keyword evidence="1" id="KW-0472">Membrane</keyword>
<protein>
    <submittedName>
        <fullName evidence="3">Glycosyltransferase family 2 protein</fullName>
    </submittedName>
</protein>
<keyword evidence="1" id="KW-1133">Transmembrane helix</keyword>
<keyword evidence="3" id="KW-0808">Transferase</keyword>
<dbReference type="GO" id="GO:0016740">
    <property type="term" value="F:transferase activity"/>
    <property type="evidence" value="ECO:0007669"/>
    <property type="project" value="UniProtKB-KW"/>
</dbReference>
<keyword evidence="4" id="KW-1185">Reference proteome</keyword>
<dbReference type="CDD" id="cd04179">
    <property type="entry name" value="DPM_DPG-synthase_like"/>
    <property type="match status" value="1"/>
</dbReference>
<dbReference type="InterPro" id="IPR029044">
    <property type="entry name" value="Nucleotide-diphossugar_trans"/>
</dbReference>
<evidence type="ECO:0000313" key="3">
    <source>
        <dbReference type="EMBL" id="AUV82736.1"/>
    </source>
</evidence>
<organism evidence="3 4">
    <name type="scientific">Salinigranum rubrum</name>
    <dbReference type="NCBI Taxonomy" id="755307"/>
    <lineage>
        <taxon>Archaea</taxon>
        <taxon>Methanobacteriati</taxon>
        <taxon>Methanobacteriota</taxon>
        <taxon>Stenosarchaea group</taxon>
        <taxon>Halobacteria</taxon>
        <taxon>Halobacteriales</taxon>
        <taxon>Haloferacaceae</taxon>
        <taxon>Salinigranum</taxon>
    </lineage>
</organism>
<dbReference type="OrthoDB" id="11098at2157"/>
<name>A0A2I8VLD3_9EURY</name>
<dbReference type="RefSeq" id="WP_103426425.1">
    <property type="nucleotide sequence ID" value="NZ_CP026309.1"/>
</dbReference>
<evidence type="ECO:0000256" key="1">
    <source>
        <dbReference type="SAM" id="Phobius"/>
    </source>
</evidence>
<evidence type="ECO:0000313" key="4">
    <source>
        <dbReference type="Proteomes" id="UP000236584"/>
    </source>
</evidence>
<dbReference type="EMBL" id="CP026309">
    <property type="protein sequence ID" value="AUV82736.1"/>
    <property type="molecule type" value="Genomic_DNA"/>
</dbReference>
<dbReference type="Pfam" id="PF00535">
    <property type="entry name" value="Glycos_transf_2"/>
    <property type="match status" value="1"/>
</dbReference>
<dbReference type="Proteomes" id="UP000236584">
    <property type="component" value="Chromosome"/>
</dbReference>
<evidence type="ECO:0000259" key="2">
    <source>
        <dbReference type="Pfam" id="PF00535"/>
    </source>
</evidence>
<dbReference type="InterPro" id="IPR001173">
    <property type="entry name" value="Glyco_trans_2-like"/>
</dbReference>
<dbReference type="PANTHER" id="PTHR48090">
    <property type="entry name" value="UNDECAPRENYL-PHOSPHATE 4-DEOXY-4-FORMAMIDO-L-ARABINOSE TRANSFERASE-RELATED"/>
    <property type="match status" value="1"/>
</dbReference>
<dbReference type="GeneID" id="35593361"/>
<reference evidence="3 4" key="1">
    <citation type="submission" date="2018-01" db="EMBL/GenBank/DDBJ databases">
        <title>Complete genome sequence of Salinigranum rubrum GX10T, an extremely halophilic archaeon isolated from a marine solar saltern.</title>
        <authorList>
            <person name="Han S."/>
        </authorList>
    </citation>
    <scope>NUCLEOTIDE SEQUENCE [LARGE SCALE GENOMIC DNA]</scope>
    <source>
        <strain evidence="3 4">GX10</strain>
    </source>
</reference>
<gene>
    <name evidence="3" type="ORF">C2R22_14675</name>
</gene>
<dbReference type="KEGG" id="srub:C2R22_14675"/>
<feature type="transmembrane region" description="Helical" evidence="1">
    <location>
        <begin position="256"/>
        <end position="280"/>
    </location>
</feature>
<keyword evidence="1" id="KW-0812">Transmembrane</keyword>
<dbReference type="Gene3D" id="3.90.550.10">
    <property type="entry name" value="Spore Coat Polysaccharide Biosynthesis Protein SpsA, Chain A"/>
    <property type="match status" value="1"/>
</dbReference>
<dbReference type="InterPro" id="IPR050256">
    <property type="entry name" value="Glycosyltransferase_2"/>
</dbReference>